<keyword evidence="2" id="KW-1185">Reference proteome</keyword>
<dbReference type="EMBL" id="GL377565">
    <property type="protein sequence ID" value="EFJ37882.1"/>
    <property type="molecule type" value="Genomic_DNA"/>
</dbReference>
<evidence type="ECO:0000313" key="2">
    <source>
        <dbReference type="Proteomes" id="UP000001514"/>
    </source>
</evidence>
<dbReference type="Gramene" id="EFJ37882">
    <property type="protein sequence ID" value="EFJ37882"/>
    <property type="gene ID" value="SELMODRAFT_402522"/>
</dbReference>
<name>D8QQX9_SELML</name>
<proteinExistence type="predicted"/>
<dbReference type="AlphaFoldDB" id="D8QQX9"/>
<accession>D8QQX9</accession>
<dbReference type="Proteomes" id="UP000001514">
    <property type="component" value="Unassembled WGS sequence"/>
</dbReference>
<dbReference type="InParanoid" id="D8QQX9"/>
<reference evidence="1 2" key="1">
    <citation type="journal article" date="2011" name="Science">
        <title>The Selaginella genome identifies genetic changes associated with the evolution of vascular plants.</title>
        <authorList>
            <person name="Banks J.A."/>
            <person name="Nishiyama T."/>
            <person name="Hasebe M."/>
            <person name="Bowman J.L."/>
            <person name="Gribskov M."/>
            <person name="dePamphilis C."/>
            <person name="Albert V.A."/>
            <person name="Aono N."/>
            <person name="Aoyama T."/>
            <person name="Ambrose B.A."/>
            <person name="Ashton N.W."/>
            <person name="Axtell M.J."/>
            <person name="Barker E."/>
            <person name="Barker M.S."/>
            <person name="Bennetzen J.L."/>
            <person name="Bonawitz N.D."/>
            <person name="Chapple C."/>
            <person name="Cheng C."/>
            <person name="Correa L.G."/>
            <person name="Dacre M."/>
            <person name="DeBarry J."/>
            <person name="Dreyer I."/>
            <person name="Elias M."/>
            <person name="Engstrom E.M."/>
            <person name="Estelle M."/>
            <person name="Feng L."/>
            <person name="Finet C."/>
            <person name="Floyd S.K."/>
            <person name="Frommer W.B."/>
            <person name="Fujita T."/>
            <person name="Gramzow L."/>
            <person name="Gutensohn M."/>
            <person name="Harholt J."/>
            <person name="Hattori M."/>
            <person name="Heyl A."/>
            <person name="Hirai T."/>
            <person name="Hiwatashi Y."/>
            <person name="Ishikawa M."/>
            <person name="Iwata M."/>
            <person name="Karol K.G."/>
            <person name="Koehler B."/>
            <person name="Kolukisaoglu U."/>
            <person name="Kubo M."/>
            <person name="Kurata T."/>
            <person name="Lalonde S."/>
            <person name="Li K."/>
            <person name="Li Y."/>
            <person name="Litt A."/>
            <person name="Lyons E."/>
            <person name="Manning G."/>
            <person name="Maruyama T."/>
            <person name="Michael T.P."/>
            <person name="Mikami K."/>
            <person name="Miyazaki S."/>
            <person name="Morinaga S."/>
            <person name="Murata T."/>
            <person name="Mueller-Roeber B."/>
            <person name="Nelson D.R."/>
            <person name="Obara M."/>
            <person name="Oguri Y."/>
            <person name="Olmstead R.G."/>
            <person name="Onodera N."/>
            <person name="Petersen B.L."/>
            <person name="Pils B."/>
            <person name="Prigge M."/>
            <person name="Rensing S.A."/>
            <person name="Riano-Pachon D.M."/>
            <person name="Roberts A.W."/>
            <person name="Sato Y."/>
            <person name="Scheller H.V."/>
            <person name="Schulz B."/>
            <person name="Schulz C."/>
            <person name="Shakirov E.V."/>
            <person name="Shibagaki N."/>
            <person name="Shinohara N."/>
            <person name="Shippen D.E."/>
            <person name="Soerensen I."/>
            <person name="Sotooka R."/>
            <person name="Sugimoto N."/>
            <person name="Sugita M."/>
            <person name="Sumikawa N."/>
            <person name="Tanurdzic M."/>
            <person name="Theissen G."/>
            <person name="Ulvskov P."/>
            <person name="Wakazuki S."/>
            <person name="Weng J.K."/>
            <person name="Willats W.W."/>
            <person name="Wipf D."/>
            <person name="Wolf P.G."/>
            <person name="Yang L."/>
            <person name="Zimmer A.D."/>
            <person name="Zhu Q."/>
            <person name="Mitros T."/>
            <person name="Hellsten U."/>
            <person name="Loque D."/>
            <person name="Otillar R."/>
            <person name="Salamov A."/>
            <person name="Schmutz J."/>
            <person name="Shapiro H."/>
            <person name="Lindquist E."/>
            <person name="Lucas S."/>
            <person name="Rokhsar D."/>
            <person name="Grigoriev I.V."/>
        </authorList>
    </citation>
    <scope>NUCLEOTIDE SEQUENCE [LARGE SCALE GENOMIC DNA]</scope>
</reference>
<dbReference type="HOGENOM" id="CLU_1392283_0_0_1"/>
<organism evidence="2">
    <name type="scientific">Selaginella moellendorffii</name>
    <name type="common">Spikemoss</name>
    <dbReference type="NCBI Taxonomy" id="88036"/>
    <lineage>
        <taxon>Eukaryota</taxon>
        <taxon>Viridiplantae</taxon>
        <taxon>Streptophyta</taxon>
        <taxon>Embryophyta</taxon>
        <taxon>Tracheophyta</taxon>
        <taxon>Lycopodiopsida</taxon>
        <taxon>Selaginellales</taxon>
        <taxon>Selaginellaceae</taxon>
        <taxon>Selaginella</taxon>
    </lineage>
</organism>
<protein>
    <submittedName>
        <fullName evidence="1">Uncharacterized protein</fullName>
    </submittedName>
</protein>
<dbReference type="KEGG" id="smo:SELMODRAFT_402522"/>
<evidence type="ECO:0000313" key="1">
    <source>
        <dbReference type="EMBL" id="EFJ37882.1"/>
    </source>
</evidence>
<sequence>MELQNCGVKLDFGTKTRESKRKWSTYLIAPGWDPEACFWRNPAFRPIMISLLDSVKDEEDEEDNWTDEKLHDYDGVELEDGTTLSPIEILATTCQQFDSSHKYDKCSTQGAGTEIQSQAACIPMPFADIVAHLINVMLGAREVVQLIEEGREEGRDAMAGIDFMDAARQILITHGAAPFVEDANSMASAQKSLRLS</sequence>
<gene>
    <name evidence="1" type="ORF">SELMODRAFT_402522</name>
</gene>